<comment type="subcellular location">
    <subcellularLocation>
        <location evidence="1">Secreted</location>
    </subcellularLocation>
</comment>
<feature type="domain" description="NodB homology" evidence="3">
    <location>
        <begin position="159"/>
        <end position="362"/>
    </location>
</feature>
<accession>A0A517NWH7</accession>
<evidence type="ECO:0000256" key="1">
    <source>
        <dbReference type="ARBA" id="ARBA00004613"/>
    </source>
</evidence>
<organism evidence="4 5">
    <name type="scientific">Stieleria marina</name>
    <dbReference type="NCBI Taxonomy" id="1930275"/>
    <lineage>
        <taxon>Bacteria</taxon>
        <taxon>Pseudomonadati</taxon>
        <taxon>Planctomycetota</taxon>
        <taxon>Planctomycetia</taxon>
        <taxon>Pirellulales</taxon>
        <taxon>Pirellulaceae</taxon>
        <taxon>Stieleria</taxon>
    </lineage>
</organism>
<dbReference type="Proteomes" id="UP000319817">
    <property type="component" value="Chromosome"/>
</dbReference>
<dbReference type="PROSITE" id="PS51677">
    <property type="entry name" value="NODB"/>
    <property type="match status" value="1"/>
</dbReference>
<dbReference type="PANTHER" id="PTHR34216">
    <property type="match status" value="1"/>
</dbReference>
<evidence type="ECO:0000259" key="3">
    <source>
        <dbReference type="PROSITE" id="PS51677"/>
    </source>
</evidence>
<dbReference type="Gene3D" id="3.20.20.370">
    <property type="entry name" value="Glycoside hydrolase/deacetylase"/>
    <property type="match status" value="1"/>
</dbReference>
<dbReference type="GO" id="GO:0005576">
    <property type="term" value="C:extracellular region"/>
    <property type="evidence" value="ECO:0007669"/>
    <property type="project" value="UniProtKB-SubCell"/>
</dbReference>
<dbReference type="InterPro" id="IPR002509">
    <property type="entry name" value="NODB_dom"/>
</dbReference>
<name>A0A517NWH7_9BACT</name>
<dbReference type="InterPro" id="IPR051398">
    <property type="entry name" value="Polysacch_Deacetylase"/>
</dbReference>
<gene>
    <name evidence="4" type="ORF">K239x_34880</name>
</gene>
<protein>
    <submittedName>
        <fullName evidence="4">Polysaccharide deacetylase</fullName>
    </submittedName>
</protein>
<dbReference type="EMBL" id="CP036526">
    <property type="protein sequence ID" value="QDT11490.1"/>
    <property type="molecule type" value="Genomic_DNA"/>
</dbReference>
<evidence type="ECO:0000313" key="5">
    <source>
        <dbReference type="Proteomes" id="UP000319817"/>
    </source>
</evidence>
<dbReference type="PANTHER" id="PTHR34216:SF3">
    <property type="entry name" value="POLY-BETA-1,6-N-ACETYL-D-GLUCOSAMINE N-DEACETYLASE"/>
    <property type="match status" value="1"/>
</dbReference>
<dbReference type="Pfam" id="PF01522">
    <property type="entry name" value="Polysacc_deac_1"/>
    <property type="match status" value="1"/>
</dbReference>
<keyword evidence="5" id="KW-1185">Reference proteome</keyword>
<dbReference type="AlphaFoldDB" id="A0A517NWH7"/>
<dbReference type="InterPro" id="IPR011330">
    <property type="entry name" value="Glyco_hydro/deAcase_b/a-brl"/>
</dbReference>
<evidence type="ECO:0000313" key="4">
    <source>
        <dbReference type="EMBL" id="QDT11490.1"/>
    </source>
</evidence>
<reference evidence="4 5" key="1">
    <citation type="submission" date="2019-02" db="EMBL/GenBank/DDBJ databases">
        <title>Deep-cultivation of Planctomycetes and their phenomic and genomic characterization uncovers novel biology.</title>
        <authorList>
            <person name="Wiegand S."/>
            <person name="Jogler M."/>
            <person name="Boedeker C."/>
            <person name="Pinto D."/>
            <person name="Vollmers J."/>
            <person name="Rivas-Marin E."/>
            <person name="Kohn T."/>
            <person name="Peeters S.H."/>
            <person name="Heuer A."/>
            <person name="Rast P."/>
            <person name="Oberbeckmann S."/>
            <person name="Bunk B."/>
            <person name="Jeske O."/>
            <person name="Meyerdierks A."/>
            <person name="Storesund J.E."/>
            <person name="Kallscheuer N."/>
            <person name="Luecker S."/>
            <person name="Lage O.M."/>
            <person name="Pohl T."/>
            <person name="Merkel B.J."/>
            <person name="Hornburger P."/>
            <person name="Mueller R.-W."/>
            <person name="Bruemmer F."/>
            <person name="Labrenz M."/>
            <person name="Spormann A.M."/>
            <person name="Op den Camp H."/>
            <person name="Overmann J."/>
            <person name="Amann R."/>
            <person name="Jetten M.S.M."/>
            <person name="Mascher T."/>
            <person name="Medema M.H."/>
            <person name="Devos D.P."/>
            <person name="Kaster A.-K."/>
            <person name="Ovreas L."/>
            <person name="Rohde M."/>
            <person name="Galperin M.Y."/>
            <person name="Jogler C."/>
        </authorList>
    </citation>
    <scope>NUCLEOTIDE SEQUENCE [LARGE SCALE GENOMIC DNA]</scope>
    <source>
        <strain evidence="4 5">K23_9</strain>
    </source>
</reference>
<evidence type="ECO:0000256" key="2">
    <source>
        <dbReference type="ARBA" id="ARBA00022729"/>
    </source>
</evidence>
<dbReference type="SUPFAM" id="SSF88713">
    <property type="entry name" value="Glycoside hydrolase/deacetylase"/>
    <property type="match status" value="1"/>
</dbReference>
<sequence>MRPGKTLAYQASVYSIRAPACVANTVTTCPSNKGSLDTPVGVAERGGLSLKSVINQEGDTIVPTVWRIHDLMGLRDIALRARVAATSSLRRARMEELCRKGKAPMYVPFYHRVANNSPNDWTISRDTFAKQVDYCLEHFDPVGLDEVQRRVRVNESQRPTITFTFDDGYAENCEFALPLLVEKKMPTVYFVTVNCIRQQESFPHDCESGVSLAVNTVSQIREFSDLGIEIGLHTRSHVDFANVHSAAEIHSEIIDAKIELEQIIGRKVRYFAFPFGMPAQLTQAAIETVYEAGLSGFCSAYGAYNLPGRDAFHIRRFHGDGEFNRFLNWTSFDPRKVDGEPTVRYFLPPATSFAETMASMTV</sequence>
<dbReference type="CDD" id="cd10918">
    <property type="entry name" value="CE4_NodB_like_5s_6s"/>
    <property type="match status" value="1"/>
</dbReference>
<proteinExistence type="predicted"/>
<dbReference type="GO" id="GO:0005975">
    <property type="term" value="P:carbohydrate metabolic process"/>
    <property type="evidence" value="ECO:0007669"/>
    <property type="project" value="InterPro"/>
</dbReference>
<keyword evidence="2" id="KW-0732">Signal</keyword>
<dbReference type="GO" id="GO:0016810">
    <property type="term" value="F:hydrolase activity, acting on carbon-nitrogen (but not peptide) bonds"/>
    <property type="evidence" value="ECO:0007669"/>
    <property type="project" value="InterPro"/>
</dbReference>